<sequence length="80" mass="8535">MDPSAPVPCALCLVPRAARCSRLVSLALRSAAPQISIGTRVVHSRGPTSVSWHRAPYLRQAPLPVDVGPQGFPDSYNVTD</sequence>
<gene>
    <name evidence="1" type="ORF">SO89O17_000009</name>
</gene>
<accession>A0A678TAG8</accession>
<dbReference type="EMBL" id="MH182508">
    <property type="protein sequence ID" value="AWA44705.1"/>
    <property type="molecule type" value="Genomic_DNA"/>
</dbReference>
<dbReference type="AlphaFoldDB" id="A0A678TAG8"/>
<proteinExistence type="predicted"/>
<organism evidence="1">
    <name type="scientific">Saccharum officinarum</name>
    <name type="common">Sugarcane</name>
    <dbReference type="NCBI Taxonomy" id="4547"/>
    <lineage>
        <taxon>Eukaryota</taxon>
        <taxon>Viridiplantae</taxon>
        <taxon>Streptophyta</taxon>
        <taxon>Embryophyta</taxon>
        <taxon>Tracheophyta</taxon>
        <taxon>Spermatophyta</taxon>
        <taxon>Magnoliopsida</taxon>
        <taxon>Liliopsida</taxon>
        <taxon>Poales</taxon>
        <taxon>Poaceae</taxon>
        <taxon>PACMAD clade</taxon>
        <taxon>Panicoideae</taxon>
        <taxon>Andropogonodae</taxon>
        <taxon>Andropogoneae</taxon>
        <taxon>Saccharinae</taxon>
        <taxon>Saccharum</taxon>
        <taxon>Saccharum officinarum species complex</taxon>
    </lineage>
</organism>
<reference evidence="1" key="1">
    <citation type="submission" date="2018-04" db="EMBL/GenBank/DDBJ databases">
        <title>Comparative Analysis of Homologous Sequences of Saccharum officinarum and Saccharum spontaneum Reveals Independent Polyploidization Events.</title>
        <authorList>
            <person name="Sharma A."/>
            <person name="Song J."/>
            <person name="Lin Q."/>
            <person name="Singh R."/>
            <person name="Ramos N."/>
            <person name="Wang K."/>
            <person name="Zhang J."/>
            <person name="Ming R."/>
            <person name="Yu Q."/>
        </authorList>
    </citation>
    <scope>NUCLEOTIDE SEQUENCE</scope>
</reference>
<name>A0A678TAG8_SACOF</name>
<evidence type="ECO:0000313" key="1">
    <source>
        <dbReference type="EMBL" id="AWA44705.1"/>
    </source>
</evidence>
<protein>
    <submittedName>
        <fullName evidence="1">Uncharacterized protein</fullName>
    </submittedName>
</protein>